<protein>
    <recommendedName>
        <fullName evidence="2">DNA ligase D polymerase domain-containing protein</fullName>
    </recommendedName>
</protein>
<dbReference type="InterPro" id="IPR014145">
    <property type="entry name" value="LigD_pol_dom"/>
</dbReference>
<dbReference type="Pfam" id="PF21686">
    <property type="entry name" value="LigD_Prim-Pol"/>
    <property type="match status" value="1"/>
</dbReference>
<evidence type="ECO:0000259" key="2">
    <source>
        <dbReference type="Pfam" id="PF21686"/>
    </source>
</evidence>
<organism evidence="3 4">
    <name type="scientific">Tessaracoccus lubricantis</name>
    <dbReference type="NCBI Taxonomy" id="545543"/>
    <lineage>
        <taxon>Bacteria</taxon>
        <taxon>Bacillati</taxon>
        <taxon>Actinomycetota</taxon>
        <taxon>Actinomycetes</taxon>
        <taxon>Propionibacteriales</taxon>
        <taxon>Propionibacteriaceae</taxon>
        <taxon>Tessaracoccus</taxon>
    </lineage>
</organism>
<evidence type="ECO:0000313" key="3">
    <source>
        <dbReference type="EMBL" id="GAA4895693.1"/>
    </source>
</evidence>
<dbReference type="PANTHER" id="PTHR42705:SF3">
    <property type="entry name" value="ATP-DEPENDENT DNA LIGASE"/>
    <property type="match status" value="1"/>
</dbReference>
<evidence type="ECO:0000256" key="1">
    <source>
        <dbReference type="SAM" id="MobiDB-lite"/>
    </source>
</evidence>
<keyword evidence="4" id="KW-1185">Reference proteome</keyword>
<dbReference type="EMBL" id="BAABLV010000019">
    <property type="protein sequence ID" value="GAA4895693.1"/>
    <property type="molecule type" value="Genomic_DNA"/>
</dbReference>
<feature type="domain" description="DNA ligase D polymerase" evidence="2">
    <location>
        <begin position="1"/>
        <end position="125"/>
    </location>
</feature>
<sequence length="195" mass="21857">MAEAGLKAYAKTSGNRGIHVYARIKPTHEFQDVRHGVIGIARELERRMPELVTSAWWKEERGERVFVDFNQANRDRTIAAAYSPRPLPGAPVSTPLSWEELREATPSDFTIGTVPELLQQRECPWADIDAEPGQVARPTSSRHWGTGCSPPQRNMKPPRPTTRRSPRGSDVASCTGSGLRREDGRRTRCTRPSGW</sequence>
<evidence type="ECO:0000313" key="4">
    <source>
        <dbReference type="Proteomes" id="UP001501521"/>
    </source>
</evidence>
<comment type="caution">
    <text evidence="3">The sequence shown here is derived from an EMBL/GenBank/DDBJ whole genome shotgun (WGS) entry which is preliminary data.</text>
</comment>
<name>A0ABP9FAJ6_9ACTN</name>
<dbReference type="Proteomes" id="UP001501521">
    <property type="component" value="Unassembled WGS sequence"/>
</dbReference>
<dbReference type="InterPro" id="IPR052171">
    <property type="entry name" value="NHEJ_LigD"/>
</dbReference>
<dbReference type="PANTHER" id="PTHR42705">
    <property type="entry name" value="BIFUNCTIONAL NON-HOMOLOGOUS END JOINING PROTEIN LIGD"/>
    <property type="match status" value="1"/>
</dbReference>
<proteinExistence type="predicted"/>
<gene>
    <name evidence="3" type="ORF">GCM10025789_11530</name>
</gene>
<feature type="region of interest" description="Disordered" evidence="1">
    <location>
        <begin position="131"/>
        <end position="195"/>
    </location>
</feature>
<accession>A0ABP9FAJ6</accession>
<reference evidence="4" key="1">
    <citation type="journal article" date="2019" name="Int. J. Syst. Evol. Microbiol.">
        <title>The Global Catalogue of Microorganisms (GCM) 10K type strain sequencing project: providing services to taxonomists for standard genome sequencing and annotation.</title>
        <authorList>
            <consortium name="The Broad Institute Genomics Platform"/>
            <consortium name="The Broad Institute Genome Sequencing Center for Infectious Disease"/>
            <person name="Wu L."/>
            <person name="Ma J."/>
        </authorList>
    </citation>
    <scope>NUCLEOTIDE SEQUENCE [LARGE SCALE GENOMIC DNA]</scope>
    <source>
        <strain evidence="4">JCM 19125</strain>
    </source>
</reference>
<dbReference type="Gene3D" id="3.90.920.10">
    <property type="entry name" value="DNA primase, PRIM domain"/>
    <property type="match status" value="1"/>
</dbReference>